<proteinExistence type="predicted"/>
<accession>A0A8J4VEX1</accession>
<dbReference type="EMBL" id="JRKL02004312">
    <property type="protein sequence ID" value="KAF3952885.1"/>
    <property type="molecule type" value="Genomic_DNA"/>
</dbReference>
<protein>
    <submittedName>
        <fullName evidence="1">Uncharacterized protein</fullName>
    </submittedName>
</protein>
<reference evidence="1" key="1">
    <citation type="submission" date="2020-03" db="EMBL/GenBank/DDBJ databases">
        <title>Castanea mollissima Vanexum genome sequencing.</title>
        <authorList>
            <person name="Staton M."/>
        </authorList>
    </citation>
    <scope>NUCLEOTIDE SEQUENCE</scope>
    <source>
        <tissue evidence="1">Leaf</tissue>
    </source>
</reference>
<gene>
    <name evidence="1" type="ORF">CMV_021610</name>
</gene>
<evidence type="ECO:0000313" key="1">
    <source>
        <dbReference type="EMBL" id="KAF3952885.1"/>
    </source>
</evidence>
<dbReference type="AlphaFoldDB" id="A0A8J4VEX1"/>
<name>A0A8J4VEX1_9ROSI</name>
<organism evidence="1 2">
    <name type="scientific">Castanea mollissima</name>
    <name type="common">Chinese chestnut</name>
    <dbReference type="NCBI Taxonomy" id="60419"/>
    <lineage>
        <taxon>Eukaryota</taxon>
        <taxon>Viridiplantae</taxon>
        <taxon>Streptophyta</taxon>
        <taxon>Embryophyta</taxon>
        <taxon>Tracheophyta</taxon>
        <taxon>Spermatophyta</taxon>
        <taxon>Magnoliopsida</taxon>
        <taxon>eudicotyledons</taxon>
        <taxon>Gunneridae</taxon>
        <taxon>Pentapetalae</taxon>
        <taxon>rosids</taxon>
        <taxon>fabids</taxon>
        <taxon>Fagales</taxon>
        <taxon>Fagaceae</taxon>
        <taxon>Castanea</taxon>
    </lineage>
</organism>
<sequence>MNRPFSQVIKSIVGLIWLNLNNAAFSESKGIFQFLLDAEDQMSMKLEAIHECSSYQDIKDINQTLAENSNNSSTLYEALGESIVILNDSAAEGRMSDSEESSGKGHFNEGLDPKTWSIYV</sequence>
<keyword evidence="2" id="KW-1185">Reference proteome</keyword>
<dbReference type="Proteomes" id="UP000737018">
    <property type="component" value="Unassembled WGS sequence"/>
</dbReference>
<evidence type="ECO:0000313" key="2">
    <source>
        <dbReference type="Proteomes" id="UP000737018"/>
    </source>
</evidence>
<comment type="caution">
    <text evidence="1">The sequence shown here is derived from an EMBL/GenBank/DDBJ whole genome shotgun (WGS) entry which is preliminary data.</text>
</comment>